<comment type="caution">
    <text evidence="1">The sequence shown here is derived from an EMBL/GenBank/DDBJ whole genome shotgun (WGS) entry which is preliminary data.</text>
</comment>
<reference evidence="1" key="1">
    <citation type="submission" date="2019-08" db="EMBL/GenBank/DDBJ databases">
        <authorList>
            <person name="Kucharzyk K."/>
            <person name="Murdoch R.W."/>
            <person name="Higgins S."/>
            <person name="Loffler F."/>
        </authorList>
    </citation>
    <scope>NUCLEOTIDE SEQUENCE</scope>
</reference>
<sequence>MCALSSALRSSYFVRRTTTSWRCSTNSSIIRFRLSNSGRPFTNAMLFTLKDDCIAVNLYSLLRTTLALASRLTSTTIRIPWRSDSSFTFDIPSIFFSPTKSAMCLINSALFTRYGISEIIILSWFFPDSISAFPRITIRPLPVSKASMTPL</sequence>
<proteinExistence type="predicted"/>
<protein>
    <submittedName>
        <fullName evidence="1">Uncharacterized protein</fullName>
    </submittedName>
</protein>
<organism evidence="1">
    <name type="scientific">bioreactor metagenome</name>
    <dbReference type="NCBI Taxonomy" id="1076179"/>
    <lineage>
        <taxon>unclassified sequences</taxon>
        <taxon>metagenomes</taxon>
        <taxon>ecological metagenomes</taxon>
    </lineage>
</organism>
<evidence type="ECO:0000313" key="1">
    <source>
        <dbReference type="EMBL" id="MPN50111.1"/>
    </source>
</evidence>
<dbReference type="AlphaFoldDB" id="A0A645IFL3"/>
<gene>
    <name evidence="1" type="ORF">SDC9_197737</name>
</gene>
<dbReference type="EMBL" id="VSSQ01113974">
    <property type="protein sequence ID" value="MPN50111.1"/>
    <property type="molecule type" value="Genomic_DNA"/>
</dbReference>
<name>A0A645IFL3_9ZZZZ</name>
<accession>A0A645IFL3</accession>